<feature type="region of interest" description="Disordered" evidence="3">
    <location>
        <begin position="1230"/>
        <end position="1265"/>
    </location>
</feature>
<dbReference type="GO" id="GO:0003677">
    <property type="term" value="F:DNA binding"/>
    <property type="evidence" value="ECO:0007669"/>
    <property type="project" value="InterPro"/>
</dbReference>
<evidence type="ECO:0000256" key="3">
    <source>
        <dbReference type="SAM" id="MobiDB-lite"/>
    </source>
</evidence>
<feature type="region of interest" description="Disordered" evidence="3">
    <location>
        <begin position="2084"/>
        <end position="2154"/>
    </location>
</feature>
<gene>
    <name evidence="5" type="ORF">C2S_6689</name>
</gene>
<feature type="compositionally biased region" description="Basic and acidic residues" evidence="3">
    <location>
        <begin position="1242"/>
        <end position="1263"/>
    </location>
</feature>
<dbReference type="PANTHER" id="PTHR31001:SF49">
    <property type="entry name" value="ZN(II)2CYS6 TRANSCRIPTION FACTOR (EUROFUNG)"/>
    <property type="match status" value="1"/>
</dbReference>
<evidence type="ECO:0000313" key="6">
    <source>
        <dbReference type="Proteomes" id="UP000760494"/>
    </source>
</evidence>
<feature type="compositionally biased region" description="Polar residues" evidence="3">
    <location>
        <begin position="1873"/>
        <end position="1883"/>
    </location>
</feature>
<feature type="compositionally biased region" description="Basic and acidic residues" evidence="3">
    <location>
        <begin position="1943"/>
        <end position="1953"/>
    </location>
</feature>
<dbReference type="PANTHER" id="PTHR31001">
    <property type="entry name" value="UNCHARACTERIZED TRANSCRIPTIONAL REGULATORY PROTEIN"/>
    <property type="match status" value="1"/>
</dbReference>
<dbReference type="Pfam" id="PF04082">
    <property type="entry name" value="Fungal_trans"/>
    <property type="match status" value="1"/>
</dbReference>
<feature type="compositionally biased region" description="Basic and acidic residues" evidence="3">
    <location>
        <begin position="1887"/>
        <end position="1903"/>
    </location>
</feature>
<comment type="caution">
    <text evidence="5">The sequence shown here is derived from an EMBL/GenBank/DDBJ whole genome shotgun (WGS) entry which is preliminary data.</text>
</comment>
<evidence type="ECO:0000256" key="2">
    <source>
        <dbReference type="ARBA" id="ARBA00023242"/>
    </source>
</evidence>
<feature type="compositionally biased region" description="Polar residues" evidence="3">
    <location>
        <begin position="2010"/>
        <end position="2028"/>
    </location>
</feature>
<dbReference type="SUPFAM" id="SSF81383">
    <property type="entry name" value="F-box domain"/>
    <property type="match status" value="1"/>
</dbReference>
<feature type="compositionally biased region" description="Basic and acidic residues" evidence="3">
    <location>
        <begin position="1127"/>
        <end position="1141"/>
    </location>
</feature>
<organism evidence="5 6">
    <name type="scientific">Fusarium fujikuroi</name>
    <name type="common">Bakanae and foot rot disease fungus</name>
    <name type="synonym">Gibberella fujikuroi</name>
    <dbReference type="NCBI Taxonomy" id="5127"/>
    <lineage>
        <taxon>Eukaryota</taxon>
        <taxon>Fungi</taxon>
        <taxon>Dikarya</taxon>
        <taxon>Ascomycota</taxon>
        <taxon>Pezizomycotina</taxon>
        <taxon>Sordariomycetes</taxon>
        <taxon>Hypocreomycetidae</taxon>
        <taxon>Hypocreales</taxon>
        <taxon>Nectriaceae</taxon>
        <taxon>Fusarium</taxon>
        <taxon>Fusarium fujikuroi species complex</taxon>
    </lineage>
</organism>
<proteinExistence type="predicted"/>
<feature type="compositionally biased region" description="Low complexity" evidence="3">
    <location>
        <begin position="816"/>
        <end position="827"/>
    </location>
</feature>
<feature type="compositionally biased region" description="Polar residues" evidence="3">
    <location>
        <begin position="801"/>
        <end position="811"/>
    </location>
</feature>
<name>A0A9Q9U9I8_FUSFU</name>
<feature type="region of interest" description="Disordered" evidence="3">
    <location>
        <begin position="109"/>
        <end position="143"/>
    </location>
</feature>
<feature type="domain" description="Xylanolytic transcriptional activator regulatory" evidence="4">
    <location>
        <begin position="351"/>
        <end position="425"/>
    </location>
</feature>
<evidence type="ECO:0000256" key="1">
    <source>
        <dbReference type="ARBA" id="ARBA00004123"/>
    </source>
</evidence>
<dbReference type="InterPro" id="IPR050613">
    <property type="entry name" value="Sec_Metabolite_Reg"/>
</dbReference>
<feature type="region of interest" description="Disordered" evidence="3">
    <location>
        <begin position="46"/>
        <end position="77"/>
    </location>
</feature>
<feature type="compositionally biased region" description="Polar residues" evidence="3">
    <location>
        <begin position="66"/>
        <end position="75"/>
    </location>
</feature>
<dbReference type="InterPro" id="IPR057214">
    <property type="entry name" value="DUF7892"/>
</dbReference>
<evidence type="ECO:0000259" key="4">
    <source>
        <dbReference type="SMART" id="SM00906"/>
    </source>
</evidence>
<dbReference type="InterPro" id="IPR036047">
    <property type="entry name" value="F-box-like_dom_sf"/>
</dbReference>
<feature type="region of interest" description="Disordered" evidence="3">
    <location>
        <begin position="2010"/>
        <end position="2052"/>
    </location>
</feature>
<dbReference type="EMBL" id="CABFJX010000190">
    <property type="protein sequence ID" value="VTT66924.1"/>
    <property type="molecule type" value="Genomic_DNA"/>
</dbReference>
<dbReference type="InterPro" id="IPR007219">
    <property type="entry name" value="XnlR_reg_dom"/>
</dbReference>
<feature type="compositionally biased region" description="Low complexity" evidence="3">
    <location>
        <begin position="109"/>
        <end position="120"/>
    </location>
</feature>
<dbReference type="CDD" id="cd12148">
    <property type="entry name" value="fungal_TF_MHR"/>
    <property type="match status" value="1"/>
</dbReference>
<dbReference type="SMART" id="SM00906">
    <property type="entry name" value="Fungal_trans"/>
    <property type="match status" value="1"/>
</dbReference>
<dbReference type="Pfam" id="PF25422">
    <property type="entry name" value="DUF7892"/>
    <property type="match status" value="1"/>
</dbReference>
<protein>
    <recommendedName>
        <fullName evidence="4">Xylanolytic transcriptional activator regulatory domain-containing protein</fullName>
    </recommendedName>
</protein>
<feature type="region of interest" description="Disordered" evidence="3">
    <location>
        <begin position="1873"/>
        <end position="1953"/>
    </location>
</feature>
<accession>A0A9Q9U9I8</accession>
<dbReference type="GO" id="GO:0005634">
    <property type="term" value="C:nucleus"/>
    <property type="evidence" value="ECO:0007669"/>
    <property type="project" value="UniProtKB-SubCell"/>
</dbReference>
<dbReference type="GO" id="GO:0006351">
    <property type="term" value="P:DNA-templated transcription"/>
    <property type="evidence" value="ECO:0007669"/>
    <property type="project" value="InterPro"/>
</dbReference>
<feature type="compositionally biased region" description="Basic and acidic residues" evidence="3">
    <location>
        <begin position="1161"/>
        <end position="1173"/>
    </location>
</feature>
<dbReference type="GO" id="GO:0008270">
    <property type="term" value="F:zinc ion binding"/>
    <property type="evidence" value="ECO:0007669"/>
    <property type="project" value="InterPro"/>
</dbReference>
<sequence>MTPTPPSTNSSQGARSPEEQFRVVRKRNRVPLSCYPCRTRNNCTKREGMGTTSCSYATPVTRKKNQSQGDSSPDDMQNRIDRLEGLVLSLMHGGANVDAASAAAAGAATTQSTTDSGSSAKAGKGDDNAMAYDEEENSDEEEGLATSLGFLKVDTDKGKSLYVGQEHWHTLLADISEVKNYFTSHKKELETSYERVKSSKPMAAREGPTLLLGALPASEIEIRAELPPKSAVLTLCSRYFNSMDNAVNIIHGPTFQQQLKDHWQDPNKTPIMWLGMLYSVLCLAMLSYHKVGDEPPEWRGRTLELANEYRLRTVQCLIKSDYTKPNEYTVETMILYVFGEYSSRWDADLGLWLIVSLIVRIAYRMGYHRDAKWFPSITPFQAEMRRRTWALVRMSDVIFSHQVSLPSMIYENDCDTQLPNNIFDDEFNPSVKELPPSRPSTVATPIAYMIAKSRLCFELGNILQATGQVGKHVPYDEIIRFDAKLRQIMQELPPHLKLTTLEGSHDPVTLIIARFNVDILYQKILCLLHRKYLPRARQSARYAHSRRAAIEASLTALDHLAVLYRESQSNGRLRSVSWFVKSIATKDFTLPAMLVILDLHFDNIAAQSSVPQDDEGASTWNDDQRSKMIGSLETAREIWNTLADTSMEAFKAAKVIDIMLDKIKDPASIGPEMPGAPSPMPGLTQGVGTDVSPAMAPGFVSPNSLPDFNATANPFSTPNPAAFMGMDFGMPGSEGLDFQTDGFAGAGPASPFSSMFSNLGANTNAGMDMGANFDWNAFENYTQMANWGADQSFQIYGAGGDQSSPGQTSSLGGRSGTVTGASTTSGRSEADVHMADDLGYEPSEASSHDPAAALLDAISQPSKKRRQSIDCKAVQQTKKVKLDKAHLPGLAAQSLAKDRAKQLPEQIWQHIFTLVPPRDLGRLLTVNKLFHAFLSPFSTHSPSQQKLPSSNNEAWCRGPGPSDVCPIFPFCVFACGNCLKKKGIKELDLLLSSSFPSVLLPALPLVLVDADMHVIHPRAIQAGTVQPHIQVTKLFWSEHVEQIKLEFQKVKALGSAAAEEWIKGLEIRGKQALADASRWEKWASTGGMAQFQALKTATKAEAPSSSTPLALSAPLGKTSPDPAQSIGEHHRQAPVADDGRGSRVPLEANPHPLRTPVQQKRTKEEAAHLKAQRRTDIENRALLLDPPLTANVLAHIPSFQAALQLITPLDDHAWELLKPRLLAQRVEAELREKQSYSNPQTLEDKLPTMEADKKPSREPREVTDQEWDDIQGPVRARISEYADEIIEGWNNGAKVKRKNCPQYAADVLLYVRKRFYAEVAKDTAATIAAGKKPIVEPPEGPWTQRLTLENMKWVFDVKIKPRTEPMRKELFLCNSCLGVNGVLKFFGFEGVLQHYAAKHTVALSLGNVVVHWRAEWPEVPPFSPDPLAKEKAYHDNEPRNALASNAPIQPNHSVFQPGTPAGYHLPAYGAEAPPFSFYSPRPPIPPISAYGQNSAPTYGPSYSTATYYDPATYSSYPGLFSSGMTHSSQRQLSSYTRPPVPVPNPPEGGSYPNYYDGNSIASVNSTHQHQHENFVRNTQSVWSRVGHHKKIPPAVRAYVAIYHANKLFEESEGETLPLSLFIEATSKNKKLRSLRALNGVSCKVCNDDNIFHVPQLARHFESEHVEKPRSQGRAHMDWRTEMIKMPENERMAGLGMKARGDSVLYTLVKEALPWAFEQAFIDKYASKPMQTNPNNTLPPQVSVQTPAQIFTAVPNNRSREEHQQSDIRHVGEQTQQLDHADLGSQSLASSRLDLCFSSHIESEPDIPHLRPASEVYGRKMVGARTQGKPASQVADSASSFDNYSPPYLEKFHDPHSRRKKVDVGVETEQEVATYQVSYPTEPQNKAHWREEKSSDYRDVREQRYSGPKPASSRNRSASVGDRPRDQHPLVATSAAAAPGYAEVETRGREEPHVAHNHHMVEEEEVIYVDESGREIGRGLRARNTLPQESRYGPVIAERFGEYARPSSSWFNNHSQFYSREPSPRSQYAPQERRFDSPAGSDHFYYNRHSTRPPLERSDAYEVVETHHPDGDYFIRRPVRQAGRPYHAYETRQPRPEQSTYPQRGIAQGPSGYNSSHEADPHVPSRPTLMTNYNDIPRHPSCAARVTPADHGNQR</sequence>
<feature type="compositionally biased region" description="Low complexity" evidence="3">
    <location>
        <begin position="1102"/>
        <end position="1115"/>
    </location>
</feature>
<feature type="region of interest" description="Disordered" evidence="3">
    <location>
        <begin position="1"/>
        <end position="23"/>
    </location>
</feature>
<feature type="region of interest" description="Disordered" evidence="3">
    <location>
        <begin position="1099"/>
        <end position="1173"/>
    </location>
</feature>
<feature type="compositionally biased region" description="Acidic residues" evidence="3">
    <location>
        <begin position="132"/>
        <end position="143"/>
    </location>
</feature>
<comment type="subcellular location">
    <subcellularLocation>
        <location evidence="1">Nucleus</location>
    </subcellularLocation>
</comment>
<reference evidence="5" key="1">
    <citation type="submission" date="2019-05" db="EMBL/GenBank/DDBJ databases">
        <authorList>
            <person name="Piombo E."/>
        </authorList>
    </citation>
    <scope>NUCLEOTIDE SEQUENCE</scope>
    <source>
        <strain evidence="5">C2S</strain>
    </source>
</reference>
<evidence type="ECO:0000313" key="5">
    <source>
        <dbReference type="EMBL" id="VTT66924.1"/>
    </source>
</evidence>
<keyword evidence="2" id="KW-0539">Nucleus</keyword>
<feature type="region of interest" description="Disordered" evidence="3">
    <location>
        <begin position="796"/>
        <end position="829"/>
    </location>
</feature>
<dbReference type="CDD" id="cd09917">
    <property type="entry name" value="F-box_SF"/>
    <property type="match status" value="1"/>
</dbReference>
<dbReference type="Proteomes" id="UP000760494">
    <property type="component" value="Unassembled WGS sequence"/>
</dbReference>